<evidence type="ECO:0000256" key="5">
    <source>
        <dbReference type="RuleBase" id="RU363041"/>
    </source>
</evidence>
<evidence type="ECO:0000313" key="7">
    <source>
        <dbReference type="Proteomes" id="UP000254651"/>
    </source>
</evidence>
<comment type="similarity">
    <text evidence="5">Belongs to the 4-toluene sulfonate uptake permease (TSUP) (TC 2.A.102) family.</text>
</comment>
<feature type="transmembrane region" description="Helical" evidence="5">
    <location>
        <begin position="7"/>
        <end position="40"/>
    </location>
</feature>
<feature type="transmembrane region" description="Helical" evidence="5">
    <location>
        <begin position="84"/>
        <end position="105"/>
    </location>
</feature>
<organism evidence="6 7">
    <name type="scientific">Bergeriella denitrificans</name>
    <name type="common">Neisseria denitrificans</name>
    <dbReference type="NCBI Taxonomy" id="494"/>
    <lineage>
        <taxon>Bacteria</taxon>
        <taxon>Pseudomonadati</taxon>
        <taxon>Pseudomonadota</taxon>
        <taxon>Betaproteobacteria</taxon>
        <taxon>Neisseriales</taxon>
        <taxon>Neisseriaceae</taxon>
        <taxon>Bergeriella</taxon>
    </lineage>
</organism>
<keyword evidence="7" id="KW-1185">Reference proteome</keyword>
<sequence length="269" mass="28472">MWQLDIVLTMLAVGALSGLTAGLFGVGGGLVLVPAMLWIFQLQGTEGAYGQHLAIGTTFAVMVFTTLSSVWAQHKKQAVDWKTVLLMAPGMVGGTLAGSLVSKYLPHEALQLFFIVFTVAMALKVLTDAKPKPSRGLPQKTALTAVGGVFGMISSWVGIGGGSLSVPFLMYCNVPVHRAIGTSAGLAWPIALTGAIGYLLSGMKVEDLPEGALGFWYLPAVVVLSIATVVFAPLGVKLAHRLPDKYLKKAFGCLLLLIALRMLWRMFAA</sequence>
<accession>A0A378UH26</accession>
<feature type="transmembrane region" description="Helical" evidence="5">
    <location>
        <begin position="179"/>
        <end position="200"/>
    </location>
</feature>
<keyword evidence="3 5" id="KW-1133">Transmembrane helix</keyword>
<keyword evidence="5" id="KW-1003">Cell membrane</keyword>
<evidence type="ECO:0000256" key="3">
    <source>
        <dbReference type="ARBA" id="ARBA00022989"/>
    </source>
</evidence>
<dbReference type="Pfam" id="PF01925">
    <property type="entry name" value="TauE"/>
    <property type="match status" value="1"/>
</dbReference>
<evidence type="ECO:0000256" key="1">
    <source>
        <dbReference type="ARBA" id="ARBA00004141"/>
    </source>
</evidence>
<dbReference type="InterPro" id="IPR002781">
    <property type="entry name" value="TM_pro_TauE-like"/>
</dbReference>
<dbReference type="GO" id="GO:0005886">
    <property type="term" value="C:plasma membrane"/>
    <property type="evidence" value="ECO:0007669"/>
    <property type="project" value="UniProtKB-SubCell"/>
</dbReference>
<reference evidence="6 7" key="1">
    <citation type="submission" date="2018-06" db="EMBL/GenBank/DDBJ databases">
        <authorList>
            <consortium name="Pathogen Informatics"/>
            <person name="Doyle S."/>
        </authorList>
    </citation>
    <scope>NUCLEOTIDE SEQUENCE [LARGE SCALE GENOMIC DNA]</scope>
    <source>
        <strain evidence="6 7">NCTC10295</strain>
    </source>
</reference>
<protein>
    <recommendedName>
        <fullName evidence="5">Probable membrane transporter protein</fullName>
    </recommendedName>
</protein>
<dbReference type="Proteomes" id="UP000254651">
    <property type="component" value="Unassembled WGS sequence"/>
</dbReference>
<evidence type="ECO:0000256" key="2">
    <source>
        <dbReference type="ARBA" id="ARBA00022692"/>
    </source>
</evidence>
<dbReference type="PANTHER" id="PTHR43483">
    <property type="entry name" value="MEMBRANE TRANSPORTER PROTEIN HI_0806-RELATED"/>
    <property type="match status" value="1"/>
</dbReference>
<dbReference type="RefSeq" id="WP_066077241.1">
    <property type="nucleotide sequence ID" value="NZ_CP181246.1"/>
</dbReference>
<keyword evidence="4 5" id="KW-0472">Membrane</keyword>
<comment type="subcellular location">
    <subcellularLocation>
        <location evidence="5">Cell membrane</location>
        <topology evidence="5">Multi-pass membrane protein</topology>
    </subcellularLocation>
    <subcellularLocation>
        <location evidence="1">Membrane</location>
        <topology evidence="1">Multi-pass membrane protein</topology>
    </subcellularLocation>
</comment>
<feature type="transmembrane region" description="Helical" evidence="5">
    <location>
        <begin position="141"/>
        <end position="159"/>
    </location>
</feature>
<feature type="transmembrane region" description="Helical" evidence="5">
    <location>
        <begin position="212"/>
        <end position="234"/>
    </location>
</feature>
<feature type="transmembrane region" description="Helical" evidence="5">
    <location>
        <begin position="52"/>
        <end position="72"/>
    </location>
</feature>
<keyword evidence="2 5" id="KW-0812">Transmembrane</keyword>
<evidence type="ECO:0000313" key="6">
    <source>
        <dbReference type="EMBL" id="STZ75811.1"/>
    </source>
</evidence>
<gene>
    <name evidence="6" type="ORF">NCTC10295_00564</name>
</gene>
<dbReference type="EMBL" id="UGQS01000001">
    <property type="protein sequence ID" value="STZ75811.1"/>
    <property type="molecule type" value="Genomic_DNA"/>
</dbReference>
<proteinExistence type="inferred from homology"/>
<dbReference type="AlphaFoldDB" id="A0A378UH26"/>
<dbReference type="PANTHER" id="PTHR43483:SF3">
    <property type="entry name" value="MEMBRANE TRANSPORTER PROTEIN HI_0806-RELATED"/>
    <property type="match status" value="1"/>
</dbReference>
<evidence type="ECO:0000256" key="4">
    <source>
        <dbReference type="ARBA" id="ARBA00023136"/>
    </source>
</evidence>
<feature type="transmembrane region" description="Helical" evidence="5">
    <location>
        <begin position="111"/>
        <end position="129"/>
    </location>
</feature>
<feature type="transmembrane region" description="Helical" evidence="5">
    <location>
        <begin position="246"/>
        <end position="264"/>
    </location>
</feature>
<name>A0A378UH26_BERDE</name>